<evidence type="ECO:0000256" key="2">
    <source>
        <dbReference type="SAM" id="SignalP"/>
    </source>
</evidence>
<keyword evidence="2" id="KW-0732">Signal</keyword>
<evidence type="ECO:0000313" key="3">
    <source>
        <dbReference type="EMBL" id="KAB2568671.1"/>
    </source>
</evidence>
<protein>
    <submittedName>
        <fullName evidence="3">Uncharacterized protein</fullName>
    </submittedName>
</protein>
<evidence type="ECO:0000256" key="1">
    <source>
        <dbReference type="SAM" id="MobiDB-lite"/>
    </source>
</evidence>
<feature type="region of interest" description="Disordered" evidence="1">
    <location>
        <begin position="192"/>
        <end position="223"/>
    </location>
</feature>
<name>A0A5N5CTI9_9PEZI</name>
<gene>
    <name evidence="3" type="ORF">DBV05_g12650</name>
</gene>
<feature type="chain" id="PRO_5024912590" evidence="2">
    <location>
        <begin position="18"/>
        <end position="317"/>
    </location>
</feature>
<dbReference type="Proteomes" id="UP000325902">
    <property type="component" value="Unassembled WGS sequence"/>
</dbReference>
<feature type="compositionally biased region" description="Pro residues" evidence="1">
    <location>
        <begin position="205"/>
        <end position="218"/>
    </location>
</feature>
<dbReference type="EMBL" id="VCHE01000302">
    <property type="protein sequence ID" value="KAB2568671.1"/>
    <property type="molecule type" value="Genomic_DNA"/>
</dbReference>
<sequence>MWKWVYFLACGVSLVGASPQNTVVPGTSTAFDPFAASYEAADAFRNICGEELPDTVSCGSFDSREHAGTIEVRVIYWLTAQLPFYKETVQTYPTPYALIFDRIHVHQTGRCSNGTNFTTSAWFNQPAPIPLPTTGTAYEELPAEVTFPIPGFNEAFHSLYPALDYCSFSAFMGAPSVKVRATPTQATDIRMMEEGTSSSSSSSLSPPPSSSSSPPPPSTTTIAPALSSAASQLTSLASLILCGLGASCPALSSPSGATDSSGRTYFFATPSASDAATQATLGPSNAVPIYTDANGGVVLPLWTTLGQDAAATVGGAV</sequence>
<proteinExistence type="predicted"/>
<keyword evidence="4" id="KW-1185">Reference proteome</keyword>
<dbReference type="AlphaFoldDB" id="A0A5N5CTI9"/>
<evidence type="ECO:0000313" key="4">
    <source>
        <dbReference type="Proteomes" id="UP000325902"/>
    </source>
</evidence>
<feature type="non-terminal residue" evidence="3">
    <location>
        <position position="317"/>
    </location>
</feature>
<comment type="caution">
    <text evidence="3">The sequence shown here is derived from an EMBL/GenBank/DDBJ whole genome shotgun (WGS) entry which is preliminary data.</text>
</comment>
<organism evidence="3 4">
    <name type="scientific">Lasiodiplodia theobromae</name>
    <dbReference type="NCBI Taxonomy" id="45133"/>
    <lineage>
        <taxon>Eukaryota</taxon>
        <taxon>Fungi</taxon>
        <taxon>Dikarya</taxon>
        <taxon>Ascomycota</taxon>
        <taxon>Pezizomycotina</taxon>
        <taxon>Dothideomycetes</taxon>
        <taxon>Dothideomycetes incertae sedis</taxon>
        <taxon>Botryosphaeriales</taxon>
        <taxon>Botryosphaeriaceae</taxon>
        <taxon>Lasiodiplodia</taxon>
    </lineage>
</organism>
<feature type="signal peptide" evidence="2">
    <location>
        <begin position="1"/>
        <end position="17"/>
    </location>
</feature>
<accession>A0A5N5CTI9</accession>
<reference evidence="3 4" key="1">
    <citation type="journal article" date="2019" name="Sci. Rep.">
        <title>A multi-omics analysis of the grapevine pathogen Lasiodiplodia theobromae reveals that temperature affects the expression of virulence- and pathogenicity-related genes.</title>
        <authorList>
            <person name="Felix C."/>
            <person name="Meneses R."/>
            <person name="Goncalves M.F.M."/>
            <person name="Tilleman L."/>
            <person name="Duarte A.S."/>
            <person name="Jorrin-Novo J.V."/>
            <person name="Van de Peer Y."/>
            <person name="Deforce D."/>
            <person name="Van Nieuwerburgh F."/>
            <person name="Esteves A.C."/>
            <person name="Alves A."/>
        </authorList>
    </citation>
    <scope>NUCLEOTIDE SEQUENCE [LARGE SCALE GENOMIC DNA]</scope>
    <source>
        <strain evidence="3 4">LA-SOL3</strain>
    </source>
</reference>